<dbReference type="GO" id="GO:0005634">
    <property type="term" value="C:nucleus"/>
    <property type="evidence" value="ECO:0007669"/>
    <property type="project" value="TreeGrafter"/>
</dbReference>
<dbReference type="CDD" id="cd19862">
    <property type="entry name" value="DSRM_PRKRA-like_rpt1"/>
    <property type="match status" value="1"/>
</dbReference>
<dbReference type="AlphaFoldDB" id="A0AAJ7W8U6"/>
<dbReference type="PANTHER" id="PTHR46205">
    <property type="entry name" value="LOQUACIOUS, ISOFORM B"/>
    <property type="match status" value="1"/>
</dbReference>
<dbReference type="GO" id="GO:0035197">
    <property type="term" value="F:siRNA binding"/>
    <property type="evidence" value="ECO:0007669"/>
    <property type="project" value="TreeGrafter"/>
</dbReference>
<dbReference type="GO" id="GO:0070920">
    <property type="term" value="P:regulation of regulatory ncRNA processing"/>
    <property type="evidence" value="ECO:0007669"/>
    <property type="project" value="TreeGrafter"/>
</dbReference>
<keyword evidence="4" id="KW-1185">Reference proteome</keyword>
<dbReference type="GO" id="GO:0070578">
    <property type="term" value="C:RISC-loading complex"/>
    <property type="evidence" value="ECO:0007669"/>
    <property type="project" value="TreeGrafter"/>
</dbReference>
<dbReference type="GO" id="GO:0005737">
    <property type="term" value="C:cytoplasm"/>
    <property type="evidence" value="ECO:0007669"/>
    <property type="project" value="TreeGrafter"/>
</dbReference>
<dbReference type="Gene3D" id="3.30.160.20">
    <property type="match status" value="2"/>
</dbReference>
<accession>A0AAJ7W8U6</accession>
<dbReference type="GO" id="GO:0030422">
    <property type="term" value="P:siRNA processing"/>
    <property type="evidence" value="ECO:0007669"/>
    <property type="project" value="TreeGrafter"/>
</dbReference>
<dbReference type="GeneID" id="108622412"/>
<dbReference type="PROSITE" id="PS50137">
    <property type="entry name" value="DS_RBD"/>
    <property type="match status" value="1"/>
</dbReference>
<dbReference type="InterPro" id="IPR051247">
    <property type="entry name" value="RLC_Component"/>
</dbReference>
<dbReference type="RefSeq" id="XP_026667267.1">
    <property type="nucleotide sequence ID" value="XM_026811466.1"/>
</dbReference>
<dbReference type="SMART" id="SM00358">
    <property type="entry name" value="DSRM"/>
    <property type="match status" value="1"/>
</dbReference>
<name>A0AAJ7W8U6_9HYME</name>
<feature type="domain" description="DRBM" evidence="3">
    <location>
        <begin position="6"/>
        <end position="73"/>
    </location>
</feature>
<evidence type="ECO:0000313" key="5">
    <source>
        <dbReference type="RefSeq" id="XP_026667267.1"/>
    </source>
</evidence>
<dbReference type="SUPFAM" id="SSF54768">
    <property type="entry name" value="dsRNA-binding domain-like"/>
    <property type="match status" value="1"/>
</dbReference>
<evidence type="ECO:0000259" key="3">
    <source>
        <dbReference type="PROSITE" id="PS50137"/>
    </source>
</evidence>
<dbReference type="FunFam" id="3.30.160.20:FF:000007">
    <property type="entry name" value="Double-stranded RNA-binding protein Staufen homolog 1"/>
    <property type="match status" value="1"/>
</dbReference>
<gene>
    <name evidence="5" type="primary">LOC108622412</name>
</gene>
<protein>
    <submittedName>
        <fullName evidence="5">RISC-loading complex subunit tarbp2-like</fullName>
    </submittedName>
</protein>
<proteinExistence type="predicted"/>
<evidence type="ECO:0000256" key="2">
    <source>
        <dbReference type="PROSITE-ProRule" id="PRU00266"/>
    </source>
</evidence>
<dbReference type="PANTHER" id="PTHR46205:SF3">
    <property type="entry name" value="LOQUACIOUS, ISOFORM B"/>
    <property type="match status" value="1"/>
</dbReference>
<keyword evidence="1 2" id="KW-0694">RNA-binding</keyword>
<evidence type="ECO:0000313" key="4">
    <source>
        <dbReference type="Proteomes" id="UP000694925"/>
    </source>
</evidence>
<reference evidence="5" key="1">
    <citation type="submission" date="2025-08" db="UniProtKB">
        <authorList>
            <consortium name="RefSeq"/>
        </authorList>
    </citation>
    <scope>IDENTIFICATION</scope>
    <source>
        <tissue evidence="5">Whole body</tissue>
    </source>
</reference>
<evidence type="ECO:0000256" key="1">
    <source>
        <dbReference type="ARBA" id="ARBA00022884"/>
    </source>
</evidence>
<dbReference type="KEGG" id="ccal:108622412"/>
<dbReference type="GO" id="GO:0016442">
    <property type="term" value="C:RISC complex"/>
    <property type="evidence" value="ECO:0007669"/>
    <property type="project" value="TreeGrafter"/>
</dbReference>
<dbReference type="GO" id="GO:0003725">
    <property type="term" value="F:double-stranded RNA binding"/>
    <property type="evidence" value="ECO:0007669"/>
    <property type="project" value="TreeGrafter"/>
</dbReference>
<dbReference type="GO" id="GO:0007281">
    <property type="term" value="P:germ cell development"/>
    <property type="evidence" value="ECO:0007669"/>
    <property type="project" value="UniProtKB-ARBA"/>
</dbReference>
<dbReference type="Proteomes" id="UP000694925">
    <property type="component" value="Unplaced"/>
</dbReference>
<dbReference type="Pfam" id="PF00035">
    <property type="entry name" value="dsrm"/>
    <property type="match status" value="1"/>
</dbReference>
<dbReference type="InterPro" id="IPR014720">
    <property type="entry name" value="dsRBD_dom"/>
</dbReference>
<sequence>MAEMKSPISILQEIMKKKQEVPIYDLIVNQGGTHINTFVYKVSCDNLVATGKGRSKKEAKHNAANALLEIIMSRELQQTTITMMPPNIEPLNLTTPPIHSNKQFENPVGDLQILCSNNNLSAPEYQTVKDESENNKISTIQCNVTIPTEIGNAETQELS</sequence>
<organism evidence="4 5">
    <name type="scientific">Ceratina calcarata</name>
    <dbReference type="NCBI Taxonomy" id="156304"/>
    <lineage>
        <taxon>Eukaryota</taxon>
        <taxon>Metazoa</taxon>
        <taxon>Ecdysozoa</taxon>
        <taxon>Arthropoda</taxon>
        <taxon>Hexapoda</taxon>
        <taxon>Insecta</taxon>
        <taxon>Pterygota</taxon>
        <taxon>Neoptera</taxon>
        <taxon>Endopterygota</taxon>
        <taxon>Hymenoptera</taxon>
        <taxon>Apocrita</taxon>
        <taxon>Aculeata</taxon>
        <taxon>Apoidea</taxon>
        <taxon>Anthophila</taxon>
        <taxon>Apidae</taxon>
        <taxon>Ceratina</taxon>
        <taxon>Zadontomerus</taxon>
    </lineage>
</organism>